<evidence type="ECO:0000256" key="1">
    <source>
        <dbReference type="SAM" id="MobiDB-lite"/>
    </source>
</evidence>
<dbReference type="EMBL" id="LR743605">
    <property type="protein sequence ID" value="CAA2634676.1"/>
    <property type="molecule type" value="Genomic_DNA"/>
</dbReference>
<gene>
    <name evidence="3" type="ORF">SI7747_18020077</name>
    <name evidence="4" type="ORF">SI8410_18021579</name>
</gene>
<evidence type="ECO:0000313" key="3">
    <source>
        <dbReference type="EMBL" id="CAA2634676.1"/>
    </source>
</evidence>
<accession>A0A7I8JU01</accession>
<organism evidence="3">
    <name type="scientific">Spirodela intermedia</name>
    <name type="common">Intermediate duckweed</name>
    <dbReference type="NCBI Taxonomy" id="51605"/>
    <lineage>
        <taxon>Eukaryota</taxon>
        <taxon>Viridiplantae</taxon>
        <taxon>Streptophyta</taxon>
        <taxon>Embryophyta</taxon>
        <taxon>Tracheophyta</taxon>
        <taxon>Spermatophyta</taxon>
        <taxon>Magnoliopsida</taxon>
        <taxon>Liliopsida</taxon>
        <taxon>Araceae</taxon>
        <taxon>Lemnoideae</taxon>
        <taxon>Spirodela</taxon>
    </lineage>
</organism>
<dbReference type="SMART" id="SM00164">
    <property type="entry name" value="TBC"/>
    <property type="match status" value="1"/>
</dbReference>
<dbReference type="Proteomes" id="UP000663760">
    <property type="component" value="Chromosome 18"/>
</dbReference>
<evidence type="ECO:0000313" key="5">
    <source>
        <dbReference type="Proteomes" id="UP000663760"/>
    </source>
</evidence>
<sequence length="435" mass="48981">MKALLRSDACLACSPSTPLSSPSSSSSTSSSWIHLRSLLIITSSTPVRDRGGLRSPWTRMKRKHPLSFQQWINLFSPDGKLQDKVKLLKRVRNGGIEPGIRAEVWPFLLGVYDLSSTEAERNESRARRREEYEKLRERCLRLLRGGSDDGHQELKKTAGGSHARYPSSEEATPVTPACAVEDYAKWQRIIRLDALRAEWVPSSGKGHHTAEAARGAAEAVGLKDYEDLEPCRVHHAARLVAVLEAYAIYDPEIGYCQGMGDLLSPIAAVVEDDSEAFWCFAGFMRRARHNFRLDEAGIRRQLGVVARIIRHRDAALFRHLERHRAADCAFAYRMVVVLLRRELSFEQTLCLWEVLWADQAAVHAGVRQRRASPPTEDLLLYAIAACVLQRRKLIIEEDGGAEEILRECNALAGRLDVWRLLDEAHDLVLSLHGKI</sequence>
<evidence type="ECO:0000313" key="4">
    <source>
        <dbReference type="EMBL" id="CAA7410901.1"/>
    </source>
</evidence>
<feature type="region of interest" description="Disordered" evidence="1">
    <location>
        <begin position="146"/>
        <end position="171"/>
    </location>
</feature>
<reference evidence="3" key="1">
    <citation type="submission" date="2019-12" db="EMBL/GenBank/DDBJ databases">
        <authorList>
            <person name="Scholz U."/>
            <person name="Mascher M."/>
            <person name="Fiebig A."/>
        </authorList>
    </citation>
    <scope>NUCLEOTIDE SEQUENCE</scope>
</reference>
<dbReference type="SUPFAM" id="SSF47923">
    <property type="entry name" value="Ypt/Rab-GAP domain of gyp1p"/>
    <property type="match status" value="2"/>
</dbReference>
<dbReference type="PANTHER" id="PTHR22957">
    <property type="entry name" value="TBC1 DOMAIN FAMILY MEMBER GTPASE-ACTIVATING PROTEIN"/>
    <property type="match status" value="1"/>
</dbReference>
<evidence type="ECO:0000259" key="2">
    <source>
        <dbReference type="PROSITE" id="PS50086"/>
    </source>
</evidence>
<dbReference type="PROSITE" id="PS50086">
    <property type="entry name" value="TBC_RABGAP"/>
    <property type="match status" value="1"/>
</dbReference>
<dbReference type="AlphaFoldDB" id="A0A7I8JU01"/>
<feature type="domain" description="Rab-GAP TBC" evidence="2">
    <location>
        <begin position="95"/>
        <end position="359"/>
    </location>
</feature>
<dbReference type="InterPro" id="IPR000195">
    <property type="entry name" value="Rab-GAP-TBC_dom"/>
</dbReference>
<name>A0A7I8JU01_SPIIN</name>
<dbReference type="GO" id="GO:0005096">
    <property type="term" value="F:GTPase activator activity"/>
    <property type="evidence" value="ECO:0007669"/>
    <property type="project" value="TreeGrafter"/>
</dbReference>
<dbReference type="InterPro" id="IPR035969">
    <property type="entry name" value="Rab-GAP_TBC_sf"/>
</dbReference>
<dbReference type="PANTHER" id="PTHR22957:SF507">
    <property type="entry name" value="OS08G0547200 PROTEIN"/>
    <property type="match status" value="1"/>
</dbReference>
<dbReference type="Pfam" id="PF00566">
    <property type="entry name" value="RabGAP-TBC"/>
    <property type="match status" value="1"/>
</dbReference>
<proteinExistence type="predicted"/>
<dbReference type="Gene3D" id="1.10.8.270">
    <property type="entry name" value="putative rabgap domain of human tbc1 domain family member 14 like domains"/>
    <property type="match status" value="1"/>
</dbReference>
<dbReference type="OrthoDB" id="10264062at2759"/>
<protein>
    <recommendedName>
        <fullName evidence="2">Rab-GAP TBC domain-containing protein</fullName>
    </recommendedName>
</protein>
<dbReference type="Gene3D" id="1.10.472.80">
    <property type="entry name" value="Ypt/Rab-GAP domain of gyp1p, domain 3"/>
    <property type="match status" value="1"/>
</dbReference>
<keyword evidence="5" id="KW-1185">Reference proteome</keyword>
<feature type="compositionally biased region" description="Basic and acidic residues" evidence="1">
    <location>
        <begin position="146"/>
        <end position="156"/>
    </location>
</feature>
<dbReference type="EMBL" id="LR746281">
    <property type="protein sequence ID" value="CAA7410901.1"/>
    <property type="molecule type" value="Genomic_DNA"/>
</dbReference>